<comment type="caution">
    <text evidence="8">The sequence shown here is derived from an EMBL/GenBank/DDBJ whole genome shotgun (WGS) entry which is preliminary data.</text>
</comment>
<sequence length="598" mass="64667">MTDTTSTAPSPKDLVEVLHETVSRDPQRVLFGRRDDEGWRDVSAKEFQDDVTALAKGFVAAGVGVGDRVGIMSKTRYEWTLCDFALWSIAAIPVPIYETSSVDQVAWILSDAQAVACVVETKAHSWRLSVVRDRAPGVKHIWQIDKSDEVPGLEQLVAAGREVSDEELATRQSALSRNVIATLIYTSGTTGRPKGCMLTHGNFIAECSSALETLPELFDRDDASTLLFLPLAHVFGRMIQVAVVMKGVKLSHSDPARLVKDLAVVQPTFVLSVPQVFEKVFETARRKATADGRGGIFDKAAATAIAYSEAHEHGKPSAMLSMRHAVFDKLVYAKLRAALGGNADLAISGGAPLGARLAHFYRGIGVTVLEGYGLTETTAAATVNTATAQRIGTVGRPLTGFEVRLGDDGEVQLRGGHVFGGYWRNDEATRAVLDADGWFHTGDLGSLDADGYLTITGRLKEIIVTAGGKNVAPAALEDVVRAHPIVGQAMVVGDQRNFVAALITLDQESLDQWLQDQGRPPQPVAEVAHDEQVRAAVQTAVDDANATVSSAEQIRRFQILTTAWTEESGHLTPTMKLKRNKVMEDFARDVESLYSSRV</sequence>
<keyword evidence="3" id="KW-0276">Fatty acid metabolism</keyword>
<protein>
    <recommendedName>
        <fullName evidence="6">Acyl-CoA synthetase</fullName>
    </recommendedName>
</protein>
<dbReference type="InterPro" id="IPR020845">
    <property type="entry name" value="AMP-binding_CS"/>
</dbReference>
<evidence type="ECO:0000256" key="6">
    <source>
        <dbReference type="ARBA" id="ARBA00032875"/>
    </source>
</evidence>
<dbReference type="EMBL" id="JBHSRD010000003">
    <property type="protein sequence ID" value="MFC6006780.1"/>
    <property type="molecule type" value="Genomic_DNA"/>
</dbReference>
<evidence type="ECO:0000256" key="5">
    <source>
        <dbReference type="ARBA" id="ARBA00024484"/>
    </source>
</evidence>
<evidence type="ECO:0000256" key="1">
    <source>
        <dbReference type="ARBA" id="ARBA00006432"/>
    </source>
</evidence>
<dbReference type="PANTHER" id="PTHR43272">
    <property type="entry name" value="LONG-CHAIN-FATTY-ACID--COA LIGASE"/>
    <property type="match status" value="1"/>
</dbReference>
<dbReference type="Pfam" id="PF00501">
    <property type="entry name" value="AMP-binding"/>
    <property type="match status" value="1"/>
</dbReference>
<keyword evidence="4" id="KW-0443">Lipid metabolism</keyword>
<comment type="catalytic activity">
    <reaction evidence="5">
        <text>a long-chain fatty acid + ATP + CoA = a long-chain fatty acyl-CoA + AMP + diphosphate</text>
        <dbReference type="Rhea" id="RHEA:15421"/>
        <dbReference type="ChEBI" id="CHEBI:30616"/>
        <dbReference type="ChEBI" id="CHEBI:33019"/>
        <dbReference type="ChEBI" id="CHEBI:57287"/>
        <dbReference type="ChEBI" id="CHEBI:57560"/>
        <dbReference type="ChEBI" id="CHEBI:83139"/>
        <dbReference type="ChEBI" id="CHEBI:456215"/>
        <dbReference type="EC" id="6.2.1.3"/>
    </reaction>
    <physiologicalReaction direction="left-to-right" evidence="5">
        <dbReference type="Rhea" id="RHEA:15422"/>
    </physiologicalReaction>
</comment>
<gene>
    <name evidence="8" type="ORF">ACFQDO_06505</name>
</gene>
<feature type="domain" description="AMP-dependent synthetase/ligase" evidence="7">
    <location>
        <begin position="20"/>
        <end position="423"/>
    </location>
</feature>
<proteinExistence type="inferred from homology"/>
<comment type="similarity">
    <text evidence="1">Belongs to the ATP-dependent AMP-binding enzyme family.</text>
</comment>
<reference evidence="9" key="1">
    <citation type="journal article" date="2019" name="Int. J. Syst. Evol. Microbiol.">
        <title>The Global Catalogue of Microorganisms (GCM) 10K type strain sequencing project: providing services to taxonomists for standard genome sequencing and annotation.</title>
        <authorList>
            <consortium name="The Broad Institute Genomics Platform"/>
            <consortium name="The Broad Institute Genome Sequencing Center for Infectious Disease"/>
            <person name="Wu L."/>
            <person name="Ma J."/>
        </authorList>
    </citation>
    <scope>NUCLEOTIDE SEQUENCE [LARGE SCALE GENOMIC DNA]</scope>
    <source>
        <strain evidence="9">KACC 14249</strain>
    </source>
</reference>
<dbReference type="Pfam" id="PF23562">
    <property type="entry name" value="AMP-binding_C_3"/>
    <property type="match status" value="1"/>
</dbReference>
<dbReference type="PROSITE" id="PS00455">
    <property type="entry name" value="AMP_BINDING"/>
    <property type="match status" value="1"/>
</dbReference>
<keyword evidence="9" id="KW-1185">Reference proteome</keyword>
<accession>A0ABW1JCQ6</accession>
<dbReference type="InterPro" id="IPR045851">
    <property type="entry name" value="AMP-bd_C_sf"/>
</dbReference>
<name>A0ABW1JCQ6_9ACTN</name>
<dbReference type="PANTHER" id="PTHR43272:SF32">
    <property type="entry name" value="AMP-DEPENDENT SYNTHETASE_LIGASE DOMAIN-CONTAINING PROTEIN"/>
    <property type="match status" value="1"/>
</dbReference>
<dbReference type="InterPro" id="IPR042099">
    <property type="entry name" value="ANL_N_sf"/>
</dbReference>
<dbReference type="InterPro" id="IPR000873">
    <property type="entry name" value="AMP-dep_synth/lig_dom"/>
</dbReference>
<evidence type="ECO:0000256" key="3">
    <source>
        <dbReference type="ARBA" id="ARBA00022832"/>
    </source>
</evidence>
<dbReference type="GO" id="GO:0016874">
    <property type="term" value="F:ligase activity"/>
    <property type="evidence" value="ECO:0007669"/>
    <property type="project" value="UniProtKB-KW"/>
</dbReference>
<keyword evidence="2 8" id="KW-0436">Ligase</keyword>
<dbReference type="Proteomes" id="UP001596189">
    <property type="component" value="Unassembled WGS sequence"/>
</dbReference>
<dbReference type="RefSeq" id="WP_345718254.1">
    <property type="nucleotide sequence ID" value="NZ_BAABFP010000008.1"/>
</dbReference>
<evidence type="ECO:0000256" key="4">
    <source>
        <dbReference type="ARBA" id="ARBA00023098"/>
    </source>
</evidence>
<evidence type="ECO:0000313" key="8">
    <source>
        <dbReference type="EMBL" id="MFC6006780.1"/>
    </source>
</evidence>
<dbReference type="SUPFAM" id="SSF56801">
    <property type="entry name" value="Acetyl-CoA synthetase-like"/>
    <property type="match status" value="1"/>
</dbReference>
<evidence type="ECO:0000259" key="7">
    <source>
        <dbReference type="Pfam" id="PF00501"/>
    </source>
</evidence>
<dbReference type="Gene3D" id="3.30.300.30">
    <property type="match status" value="1"/>
</dbReference>
<organism evidence="8 9">
    <name type="scientific">Angustibacter luteus</name>
    <dbReference type="NCBI Taxonomy" id="658456"/>
    <lineage>
        <taxon>Bacteria</taxon>
        <taxon>Bacillati</taxon>
        <taxon>Actinomycetota</taxon>
        <taxon>Actinomycetes</taxon>
        <taxon>Kineosporiales</taxon>
        <taxon>Kineosporiaceae</taxon>
    </lineage>
</organism>
<evidence type="ECO:0000313" key="9">
    <source>
        <dbReference type="Proteomes" id="UP001596189"/>
    </source>
</evidence>
<dbReference type="CDD" id="cd05907">
    <property type="entry name" value="VL_LC_FACS_like"/>
    <property type="match status" value="1"/>
</dbReference>
<dbReference type="Gene3D" id="3.40.50.12780">
    <property type="entry name" value="N-terminal domain of ligase-like"/>
    <property type="match status" value="1"/>
</dbReference>
<evidence type="ECO:0000256" key="2">
    <source>
        <dbReference type="ARBA" id="ARBA00022598"/>
    </source>
</evidence>